<evidence type="ECO:0000313" key="4">
    <source>
        <dbReference type="EMBL" id="MBK1617494.1"/>
    </source>
</evidence>
<dbReference type="InterPro" id="IPR035965">
    <property type="entry name" value="PAS-like_dom_sf"/>
</dbReference>
<dbReference type="InterPro" id="IPR013655">
    <property type="entry name" value="PAS_fold_3"/>
</dbReference>
<gene>
    <name evidence="4" type="ORF">CKO42_03295</name>
</gene>
<dbReference type="Proteomes" id="UP001138768">
    <property type="component" value="Unassembled WGS sequence"/>
</dbReference>
<dbReference type="SUPFAM" id="SSF55781">
    <property type="entry name" value="GAF domain-like"/>
    <property type="match status" value="1"/>
</dbReference>
<dbReference type="Gene3D" id="3.30.450.40">
    <property type="match status" value="1"/>
</dbReference>
<dbReference type="Gene3D" id="3.30.70.270">
    <property type="match status" value="1"/>
</dbReference>
<dbReference type="InterPro" id="IPR029016">
    <property type="entry name" value="GAF-like_dom_sf"/>
</dbReference>
<dbReference type="InterPro" id="IPR000160">
    <property type="entry name" value="GGDEF_dom"/>
</dbReference>
<dbReference type="InterPro" id="IPR052155">
    <property type="entry name" value="Biofilm_reg_signaling"/>
</dbReference>
<dbReference type="Pfam" id="PF00990">
    <property type="entry name" value="GGDEF"/>
    <property type="match status" value="1"/>
</dbReference>
<protein>
    <recommendedName>
        <fullName evidence="6">EAL domain-containing protein</fullName>
    </recommendedName>
</protein>
<dbReference type="SUPFAM" id="SSF141868">
    <property type="entry name" value="EAL domain-like"/>
    <property type="match status" value="1"/>
</dbReference>
<dbReference type="CDD" id="cd00130">
    <property type="entry name" value="PAS"/>
    <property type="match status" value="1"/>
</dbReference>
<evidence type="ECO:0000259" key="3">
    <source>
        <dbReference type="PROSITE" id="PS50887"/>
    </source>
</evidence>
<evidence type="ECO:0008006" key="6">
    <source>
        <dbReference type="Google" id="ProtNLM"/>
    </source>
</evidence>
<feature type="domain" description="EAL" evidence="2">
    <location>
        <begin position="489"/>
        <end position="752"/>
    </location>
</feature>
<dbReference type="Pfam" id="PF00563">
    <property type="entry name" value="EAL"/>
    <property type="match status" value="1"/>
</dbReference>
<dbReference type="InterPro" id="IPR003018">
    <property type="entry name" value="GAF"/>
</dbReference>
<comment type="caution">
    <text evidence="4">The sequence shown here is derived from an EMBL/GenBank/DDBJ whole genome shotgun (WGS) entry which is preliminary data.</text>
</comment>
<dbReference type="PANTHER" id="PTHR44757">
    <property type="entry name" value="DIGUANYLATE CYCLASE DGCP"/>
    <property type="match status" value="1"/>
</dbReference>
<feature type="domain" description="PAS" evidence="1">
    <location>
        <begin position="189"/>
        <end position="256"/>
    </location>
</feature>
<dbReference type="SMART" id="SM00267">
    <property type="entry name" value="GGDEF"/>
    <property type="match status" value="1"/>
</dbReference>
<dbReference type="PANTHER" id="PTHR44757:SF2">
    <property type="entry name" value="BIOFILM ARCHITECTURE MAINTENANCE PROTEIN MBAA"/>
    <property type="match status" value="1"/>
</dbReference>
<evidence type="ECO:0000259" key="1">
    <source>
        <dbReference type="PROSITE" id="PS50112"/>
    </source>
</evidence>
<proteinExistence type="predicted"/>
<dbReference type="InterPro" id="IPR001633">
    <property type="entry name" value="EAL_dom"/>
</dbReference>
<dbReference type="NCBIfam" id="TIGR00229">
    <property type="entry name" value="sensory_box"/>
    <property type="match status" value="1"/>
</dbReference>
<dbReference type="AlphaFoldDB" id="A0A9X0W632"/>
<evidence type="ECO:0000313" key="5">
    <source>
        <dbReference type="Proteomes" id="UP001138768"/>
    </source>
</evidence>
<dbReference type="InterPro" id="IPR035919">
    <property type="entry name" value="EAL_sf"/>
</dbReference>
<dbReference type="PROSITE" id="PS50883">
    <property type="entry name" value="EAL"/>
    <property type="match status" value="1"/>
</dbReference>
<feature type="domain" description="GGDEF" evidence="3">
    <location>
        <begin position="347"/>
        <end position="480"/>
    </location>
</feature>
<dbReference type="CDD" id="cd01948">
    <property type="entry name" value="EAL"/>
    <property type="match status" value="1"/>
</dbReference>
<dbReference type="Pfam" id="PF08447">
    <property type="entry name" value="PAS_3"/>
    <property type="match status" value="1"/>
</dbReference>
<dbReference type="InterPro" id="IPR000014">
    <property type="entry name" value="PAS"/>
</dbReference>
<keyword evidence="5" id="KW-1185">Reference proteome</keyword>
<dbReference type="InterPro" id="IPR043128">
    <property type="entry name" value="Rev_trsase/Diguanyl_cyclase"/>
</dbReference>
<accession>A0A9X0W632</accession>
<sequence>MPHDPSSQDKLAELTGLLELMTAILRRFAGLGDQAIDAGIDEALASIGHFAGVDRSYMFLVDGEYLNNSHEWCAPGITPEIHVLQQVPWETIHWWRPRLESGESIYIPSVADLPETRIAERELLGSQGIRSLIVVPLMGPDQIKGFIGFDSVREHRTWSEQAILLLRAIADVIIGSLLRRDALKALHQSEQRFSTLVRRASDVVMILGDDSCLRYLGPSACQILGWDEQLAPATRYLDAVHPDERERVHDALKRAVVLPGEHVDIADHRLRCGDENYIWCQATATDLSADPNIRGIVINAHDISRRKEAEQTLRHRAMHDSLTALPNRVLLNDRLNQLLLQAQRFGHQVGVLFIDIDSFKLINDAIGHHAGDQLLVDAAQRLQHHLVLGDSIARFGGDEFVVLLQGEKRSQEAMLIEAERLIEVFTPPFIVEGREYLITASAGIVISDGFNSPGDLLRDADAAMYVAKERGGARVQCFDAALRTRLLERISIAHDLRDCESRGELRVQYQPLLTASGRRLVGAEALLRWEHPTRGLVSPGDFIPVAEETGLIVPIGTWVLDESLRQLRCWLDDLNDPDDQAGDQGDLSIAVNLSSLQLQSPGIVTLVEEMLHRHRIPPHLLVLELTESMVMNDAESSNGTLHQLRELGVALAIDDFGTGYSSLAYLRQLPINLLKIDRSFIEAMTDSERDRRVVAVICSLGHELGMETIAEGIETERQLEMLRGMRCDLVQGFHLGRPTTPEAIAKLLALRQR</sequence>
<evidence type="ECO:0000259" key="2">
    <source>
        <dbReference type="PROSITE" id="PS50883"/>
    </source>
</evidence>
<dbReference type="EMBL" id="NRRY01000003">
    <property type="protein sequence ID" value="MBK1617494.1"/>
    <property type="molecule type" value="Genomic_DNA"/>
</dbReference>
<dbReference type="PROSITE" id="PS50112">
    <property type="entry name" value="PAS"/>
    <property type="match status" value="1"/>
</dbReference>
<organism evidence="4 5">
    <name type="scientific">Lamprobacter modestohalophilus</name>
    <dbReference type="NCBI Taxonomy" id="1064514"/>
    <lineage>
        <taxon>Bacteria</taxon>
        <taxon>Pseudomonadati</taxon>
        <taxon>Pseudomonadota</taxon>
        <taxon>Gammaproteobacteria</taxon>
        <taxon>Chromatiales</taxon>
        <taxon>Chromatiaceae</taxon>
        <taxon>Lamprobacter</taxon>
    </lineage>
</organism>
<dbReference type="InterPro" id="IPR029787">
    <property type="entry name" value="Nucleotide_cyclase"/>
</dbReference>
<dbReference type="Gene3D" id="3.20.20.450">
    <property type="entry name" value="EAL domain"/>
    <property type="match status" value="1"/>
</dbReference>
<dbReference type="SMART" id="SM00052">
    <property type="entry name" value="EAL"/>
    <property type="match status" value="1"/>
</dbReference>
<dbReference type="RefSeq" id="WP_200238733.1">
    <property type="nucleotide sequence ID" value="NZ_NRRY01000003.1"/>
</dbReference>
<dbReference type="SMART" id="SM00065">
    <property type="entry name" value="GAF"/>
    <property type="match status" value="1"/>
</dbReference>
<dbReference type="SUPFAM" id="SSF55073">
    <property type="entry name" value="Nucleotide cyclase"/>
    <property type="match status" value="1"/>
</dbReference>
<reference evidence="4 5" key="1">
    <citation type="journal article" date="2020" name="Microorganisms">
        <title>Osmotic Adaptation and Compatible Solute Biosynthesis of Phototrophic Bacteria as Revealed from Genome Analyses.</title>
        <authorList>
            <person name="Imhoff J.F."/>
            <person name="Rahn T."/>
            <person name="Kunzel S."/>
            <person name="Keller A."/>
            <person name="Neulinger S.C."/>
        </authorList>
    </citation>
    <scope>NUCLEOTIDE SEQUENCE [LARGE SCALE GENOMIC DNA]</scope>
    <source>
        <strain evidence="4 5">DSM 25653</strain>
    </source>
</reference>
<dbReference type="SMART" id="SM00091">
    <property type="entry name" value="PAS"/>
    <property type="match status" value="1"/>
</dbReference>
<dbReference type="SUPFAM" id="SSF55785">
    <property type="entry name" value="PYP-like sensor domain (PAS domain)"/>
    <property type="match status" value="1"/>
</dbReference>
<dbReference type="Gene3D" id="3.30.450.20">
    <property type="entry name" value="PAS domain"/>
    <property type="match status" value="1"/>
</dbReference>
<dbReference type="PROSITE" id="PS50887">
    <property type="entry name" value="GGDEF"/>
    <property type="match status" value="1"/>
</dbReference>
<dbReference type="NCBIfam" id="TIGR00254">
    <property type="entry name" value="GGDEF"/>
    <property type="match status" value="1"/>
</dbReference>
<name>A0A9X0W632_9GAMM</name>
<dbReference type="CDD" id="cd01949">
    <property type="entry name" value="GGDEF"/>
    <property type="match status" value="1"/>
</dbReference>
<dbReference type="Pfam" id="PF01590">
    <property type="entry name" value="GAF"/>
    <property type="match status" value="1"/>
</dbReference>